<evidence type="ECO:0000313" key="1">
    <source>
        <dbReference type="EMBL" id="QJA81311.1"/>
    </source>
</evidence>
<reference evidence="1" key="1">
    <citation type="submission" date="2020-03" db="EMBL/GenBank/DDBJ databases">
        <title>The deep terrestrial virosphere.</title>
        <authorList>
            <person name="Holmfeldt K."/>
            <person name="Nilsson E."/>
            <person name="Simone D."/>
            <person name="Lopez-Fernandez M."/>
            <person name="Wu X."/>
            <person name="de Brujin I."/>
            <person name="Lundin D."/>
            <person name="Andersson A."/>
            <person name="Bertilsson S."/>
            <person name="Dopson M."/>
        </authorList>
    </citation>
    <scope>NUCLEOTIDE SEQUENCE</scope>
    <source>
        <strain evidence="1">MM415A00555</strain>
        <strain evidence="2">MM415B03232</strain>
    </source>
</reference>
<protein>
    <recommendedName>
        <fullName evidence="3">Nucleotide pyrophosphohydrolase domain-containing protein</fullName>
    </recommendedName>
</protein>
<dbReference type="Gene3D" id="1.10.287.1080">
    <property type="entry name" value="MazG-like"/>
    <property type="match status" value="1"/>
</dbReference>
<dbReference type="EMBL" id="MT143024">
    <property type="protein sequence ID" value="QJA91931.1"/>
    <property type="molecule type" value="Genomic_DNA"/>
</dbReference>
<evidence type="ECO:0000313" key="2">
    <source>
        <dbReference type="EMBL" id="QJA91931.1"/>
    </source>
</evidence>
<name>A0A6M3KI37_9ZZZZ</name>
<dbReference type="EMBL" id="MT142455">
    <property type="protein sequence ID" value="QJA81311.1"/>
    <property type="molecule type" value="Genomic_DNA"/>
</dbReference>
<gene>
    <name evidence="1" type="ORF">MM415A00555_0002</name>
    <name evidence="2" type="ORF">MM415B03232_0013</name>
</gene>
<dbReference type="SUPFAM" id="SSF101386">
    <property type="entry name" value="all-alpha NTP pyrophosphatases"/>
    <property type="match status" value="1"/>
</dbReference>
<accession>A0A6M3KI37</accession>
<sequence>MEIKELVTESHNTATEKGWWDIIKSPLEIYMLIVSEITEAAECARDIDTEPIWISEVGKPEGEAVELADAVIRIADWFGHKGWDLEKALRLKMEYNKFRSYRHGNKKY</sequence>
<organism evidence="1">
    <name type="scientific">viral metagenome</name>
    <dbReference type="NCBI Taxonomy" id="1070528"/>
    <lineage>
        <taxon>unclassified sequences</taxon>
        <taxon>metagenomes</taxon>
        <taxon>organismal metagenomes</taxon>
    </lineage>
</organism>
<evidence type="ECO:0008006" key="3">
    <source>
        <dbReference type="Google" id="ProtNLM"/>
    </source>
</evidence>
<proteinExistence type="predicted"/>
<dbReference type="AlphaFoldDB" id="A0A6M3KI37"/>